<organism evidence="1 2">
    <name type="scientific">Moorena producens 3L</name>
    <dbReference type="NCBI Taxonomy" id="489825"/>
    <lineage>
        <taxon>Bacteria</taxon>
        <taxon>Bacillati</taxon>
        <taxon>Cyanobacteriota</taxon>
        <taxon>Cyanophyceae</taxon>
        <taxon>Coleofasciculales</taxon>
        <taxon>Coleofasciculaceae</taxon>
        <taxon>Moorena</taxon>
    </lineage>
</organism>
<evidence type="ECO:0000313" key="2">
    <source>
        <dbReference type="Proteomes" id="UP000003959"/>
    </source>
</evidence>
<proteinExistence type="predicted"/>
<dbReference type="HOGENOM" id="CLU_3081957_0_0_3"/>
<evidence type="ECO:0000313" key="1">
    <source>
        <dbReference type="EMBL" id="EGJ35537.1"/>
    </source>
</evidence>
<dbReference type="AlphaFoldDB" id="F4XIM5"/>
<dbReference type="Proteomes" id="UP000003959">
    <property type="component" value="Unassembled WGS sequence"/>
</dbReference>
<reference evidence="2" key="1">
    <citation type="journal article" date="2011" name="Proc. Natl. Acad. Sci. U.S.A.">
        <title>Genomic insights into the physiology and ecology of the marine filamentous cyanobacterium Lyngbya majuscula.</title>
        <authorList>
            <person name="Jones A.C."/>
            <person name="Monroe E.A."/>
            <person name="Podell S."/>
            <person name="Hess W.R."/>
            <person name="Klages S."/>
            <person name="Esquenazi E."/>
            <person name="Niessen S."/>
            <person name="Hoover H."/>
            <person name="Rothmann M."/>
            <person name="Lasken R.S."/>
            <person name="Yates J.R.III."/>
            <person name="Reinhardt R."/>
            <person name="Kube M."/>
            <person name="Burkart M.D."/>
            <person name="Allen E.E."/>
            <person name="Dorrestein P.C."/>
            <person name="Gerwick W.H."/>
            <person name="Gerwick L."/>
        </authorList>
    </citation>
    <scope>NUCLEOTIDE SEQUENCE [LARGE SCALE GENOMIC DNA]</scope>
    <source>
        <strain evidence="2">3L</strain>
    </source>
</reference>
<accession>F4XIM5</accession>
<dbReference type="EMBL" id="GL890819">
    <property type="protein sequence ID" value="EGJ35537.1"/>
    <property type="molecule type" value="Genomic_DNA"/>
</dbReference>
<gene>
    <name evidence="1" type="ORF">LYNGBM3L_03130</name>
</gene>
<sequence length="52" mass="5517">MGLVGAFGRSVLVSLFPPSGSVLLNYKVTSMVGNAQFSRSIKDESNKQQGTI</sequence>
<name>F4XIM5_9CYAN</name>
<protein>
    <submittedName>
        <fullName evidence="1">Uncharacterized protein</fullName>
    </submittedName>
</protein>
<keyword evidence="2" id="KW-1185">Reference proteome</keyword>